<gene>
    <name evidence="2" type="ORF">CUU66_19840</name>
</gene>
<evidence type="ECO:0000259" key="1">
    <source>
        <dbReference type="PROSITE" id="PS50943"/>
    </source>
</evidence>
<dbReference type="AlphaFoldDB" id="A0A2N5M1F6"/>
<keyword evidence="3" id="KW-1185">Reference proteome</keyword>
<accession>A0A2N5M1F6</accession>
<evidence type="ECO:0000313" key="2">
    <source>
        <dbReference type="EMBL" id="PLT28197.1"/>
    </source>
</evidence>
<sequence length="112" mass="12869">MLEDFGLRVRRIRENKGISLNQYAKKLGVSSGYLSNLETGKTDKIPLTLLETLQKELVILPMNPAIHGQDDTAFRLSRLRQRHHELMARNSEAAEFLLASFEHGLDYFLNKE</sequence>
<reference evidence="2 3" key="1">
    <citation type="submission" date="2017-11" db="EMBL/GenBank/DDBJ databases">
        <title>Comparitive Functional Genomics of Dry Heat Resistant strains isolated from the Viking Spacecraft.</title>
        <authorList>
            <person name="Seuylemezian A."/>
            <person name="Cooper K."/>
            <person name="Vaishampayan P."/>
        </authorList>
    </citation>
    <scope>NUCLEOTIDE SEQUENCE [LARGE SCALE GENOMIC DNA]</scope>
    <source>
        <strain evidence="2 3">V1-29</strain>
    </source>
</reference>
<dbReference type="RefSeq" id="WP_101645137.1">
    <property type="nucleotide sequence ID" value="NZ_PGUY01000063.1"/>
</dbReference>
<dbReference type="CDD" id="cd00093">
    <property type="entry name" value="HTH_XRE"/>
    <property type="match status" value="1"/>
</dbReference>
<dbReference type="InterPro" id="IPR001387">
    <property type="entry name" value="Cro/C1-type_HTH"/>
</dbReference>
<dbReference type="GO" id="GO:0003677">
    <property type="term" value="F:DNA binding"/>
    <property type="evidence" value="ECO:0007669"/>
    <property type="project" value="InterPro"/>
</dbReference>
<comment type="caution">
    <text evidence="2">The sequence shown here is derived from an EMBL/GenBank/DDBJ whole genome shotgun (WGS) entry which is preliminary data.</text>
</comment>
<dbReference type="Proteomes" id="UP000234748">
    <property type="component" value="Unassembled WGS sequence"/>
</dbReference>
<dbReference type="Pfam" id="PF13560">
    <property type="entry name" value="HTH_31"/>
    <property type="match status" value="1"/>
</dbReference>
<dbReference type="EMBL" id="PGUY01000063">
    <property type="protein sequence ID" value="PLT28197.1"/>
    <property type="molecule type" value="Genomic_DNA"/>
</dbReference>
<protein>
    <submittedName>
        <fullName evidence="2">Transcriptional regulator</fullName>
    </submittedName>
</protein>
<dbReference type="InterPro" id="IPR010982">
    <property type="entry name" value="Lambda_DNA-bd_dom_sf"/>
</dbReference>
<dbReference type="PROSITE" id="PS50943">
    <property type="entry name" value="HTH_CROC1"/>
    <property type="match status" value="1"/>
</dbReference>
<proteinExistence type="predicted"/>
<dbReference type="SUPFAM" id="SSF47413">
    <property type="entry name" value="lambda repressor-like DNA-binding domains"/>
    <property type="match status" value="1"/>
</dbReference>
<dbReference type="Gene3D" id="1.10.260.40">
    <property type="entry name" value="lambda repressor-like DNA-binding domains"/>
    <property type="match status" value="1"/>
</dbReference>
<organism evidence="2 3">
    <name type="scientific">Peribacillus deserti</name>
    <dbReference type="NCBI Taxonomy" id="673318"/>
    <lineage>
        <taxon>Bacteria</taxon>
        <taxon>Bacillati</taxon>
        <taxon>Bacillota</taxon>
        <taxon>Bacilli</taxon>
        <taxon>Bacillales</taxon>
        <taxon>Bacillaceae</taxon>
        <taxon>Peribacillus</taxon>
    </lineage>
</organism>
<dbReference type="SMART" id="SM00530">
    <property type="entry name" value="HTH_XRE"/>
    <property type="match status" value="1"/>
</dbReference>
<dbReference type="OrthoDB" id="2615321at2"/>
<feature type="domain" description="HTH cro/C1-type" evidence="1">
    <location>
        <begin position="9"/>
        <end position="67"/>
    </location>
</feature>
<evidence type="ECO:0000313" key="3">
    <source>
        <dbReference type="Proteomes" id="UP000234748"/>
    </source>
</evidence>
<name>A0A2N5M1F6_9BACI</name>